<comment type="caution">
    <text evidence="2">The sequence shown here is derived from an EMBL/GenBank/DDBJ whole genome shotgun (WGS) entry which is preliminary data.</text>
</comment>
<comment type="similarity">
    <text evidence="1">Belongs to the LacAB/RpiB family.</text>
</comment>
<sequence>MIYIASDHGGFELKEKIIGFLEHKGILVSNEGPFTYDLNDDYPDYVAPVISKMREDPGSKAIFLCRNGVGVSVLANKFKGIRAALSWNTEHARSSRNDDDSNVLALPSDHLSEEEAFNIVAAWLDTPFSNEERHIRRLEKVKNLEESAHG</sequence>
<dbReference type="AlphaFoldDB" id="A0A1F4VLN9"/>
<evidence type="ECO:0000256" key="1">
    <source>
        <dbReference type="ARBA" id="ARBA00008754"/>
    </source>
</evidence>
<dbReference type="SUPFAM" id="SSF89623">
    <property type="entry name" value="Ribose/Galactose isomerase RpiB/AlsB"/>
    <property type="match status" value="1"/>
</dbReference>
<dbReference type="Gene3D" id="3.40.1400.10">
    <property type="entry name" value="Sugar-phosphate isomerase, RpiB/LacA/LacB"/>
    <property type="match status" value="1"/>
</dbReference>
<reference evidence="2 3" key="1">
    <citation type="journal article" date="2016" name="Nat. Commun.">
        <title>Thousands of microbial genomes shed light on interconnected biogeochemical processes in an aquifer system.</title>
        <authorList>
            <person name="Anantharaman K."/>
            <person name="Brown C.T."/>
            <person name="Hug L.A."/>
            <person name="Sharon I."/>
            <person name="Castelle C.J."/>
            <person name="Probst A.J."/>
            <person name="Thomas B.C."/>
            <person name="Singh A."/>
            <person name="Wilkins M.J."/>
            <person name="Karaoz U."/>
            <person name="Brodie E.L."/>
            <person name="Williams K.H."/>
            <person name="Hubbard S.S."/>
            <person name="Banfield J.F."/>
        </authorList>
    </citation>
    <scope>NUCLEOTIDE SEQUENCE [LARGE SCALE GENOMIC DNA]</scope>
</reference>
<dbReference type="InterPro" id="IPR036569">
    <property type="entry name" value="RpiB_LacA_LacB_sf"/>
</dbReference>
<dbReference type="PIRSF" id="PIRSF005384">
    <property type="entry name" value="RpiB_LacA_B"/>
    <property type="match status" value="1"/>
</dbReference>
<dbReference type="EMBL" id="MEVJ01000006">
    <property type="protein sequence ID" value="OGC58132.1"/>
    <property type="molecule type" value="Genomic_DNA"/>
</dbReference>
<dbReference type="PANTHER" id="PTHR30345:SF0">
    <property type="entry name" value="DNA DAMAGE-REPAIR_TOLERATION PROTEIN DRT102"/>
    <property type="match status" value="1"/>
</dbReference>
<evidence type="ECO:0008006" key="4">
    <source>
        <dbReference type="Google" id="ProtNLM"/>
    </source>
</evidence>
<dbReference type="GO" id="GO:0004751">
    <property type="term" value="F:ribose-5-phosphate isomerase activity"/>
    <property type="evidence" value="ECO:0007669"/>
    <property type="project" value="TreeGrafter"/>
</dbReference>
<organism evidence="2 3">
    <name type="scientific">candidate division WWE3 bacterium RIFCSPLOWO2_01_FULL_41_9</name>
    <dbReference type="NCBI Taxonomy" id="1802626"/>
    <lineage>
        <taxon>Bacteria</taxon>
        <taxon>Katanobacteria</taxon>
    </lineage>
</organism>
<dbReference type="Proteomes" id="UP000178346">
    <property type="component" value="Unassembled WGS sequence"/>
</dbReference>
<proteinExistence type="inferred from homology"/>
<dbReference type="PANTHER" id="PTHR30345">
    <property type="entry name" value="RIBOSE-5-PHOSPHATE ISOMERASE B"/>
    <property type="match status" value="1"/>
</dbReference>
<accession>A0A1F4VLN9</accession>
<dbReference type="InterPro" id="IPR003500">
    <property type="entry name" value="RpiB_LacA_LacB"/>
</dbReference>
<gene>
    <name evidence="2" type="ORF">A2976_04750</name>
</gene>
<protein>
    <recommendedName>
        <fullName evidence="4">Ribose-5-phosphate isomerase</fullName>
    </recommendedName>
</protein>
<dbReference type="GO" id="GO:0009052">
    <property type="term" value="P:pentose-phosphate shunt, non-oxidative branch"/>
    <property type="evidence" value="ECO:0007669"/>
    <property type="project" value="TreeGrafter"/>
</dbReference>
<name>A0A1F4VLN9_UNCKA</name>
<dbReference type="NCBIfam" id="TIGR00689">
    <property type="entry name" value="rpiB_lacA_lacB"/>
    <property type="match status" value="1"/>
</dbReference>
<dbReference type="GO" id="GO:0019316">
    <property type="term" value="P:D-allose catabolic process"/>
    <property type="evidence" value="ECO:0007669"/>
    <property type="project" value="TreeGrafter"/>
</dbReference>
<evidence type="ECO:0000313" key="3">
    <source>
        <dbReference type="Proteomes" id="UP000178346"/>
    </source>
</evidence>
<dbReference type="Pfam" id="PF02502">
    <property type="entry name" value="LacAB_rpiB"/>
    <property type="match status" value="1"/>
</dbReference>
<evidence type="ECO:0000313" key="2">
    <source>
        <dbReference type="EMBL" id="OGC58132.1"/>
    </source>
</evidence>
<dbReference type="NCBIfam" id="NF004051">
    <property type="entry name" value="PRK05571.1"/>
    <property type="match status" value="1"/>
</dbReference>